<feature type="non-terminal residue" evidence="1">
    <location>
        <position position="101"/>
    </location>
</feature>
<dbReference type="EMBL" id="CAJVPQ010017644">
    <property type="protein sequence ID" value="CAG8748992.1"/>
    <property type="molecule type" value="Genomic_DNA"/>
</dbReference>
<reference evidence="1" key="1">
    <citation type="submission" date="2021-06" db="EMBL/GenBank/DDBJ databases">
        <authorList>
            <person name="Kallberg Y."/>
            <person name="Tangrot J."/>
            <person name="Rosling A."/>
        </authorList>
    </citation>
    <scope>NUCLEOTIDE SEQUENCE</scope>
    <source>
        <strain evidence="1">UK204</strain>
    </source>
</reference>
<comment type="caution">
    <text evidence="1">The sequence shown here is derived from an EMBL/GenBank/DDBJ whole genome shotgun (WGS) entry which is preliminary data.</text>
</comment>
<gene>
    <name evidence="1" type="ORF">FCALED_LOCUS16172</name>
</gene>
<evidence type="ECO:0000313" key="1">
    <source>
        <dbReference type="EMBL" id="CAG8748992.1"/>
    </source>
</evidence>
<name>A0A9N9IS25_9GLOM</name>
<dbReference type="Proteomes" id="UP000789570">
    <property type="component" value="Unassembled WGS sequence"/>
</dbReference>
<organism evidence="1 2">
    <name type="scientific">Funneliformis caledonium</name>
    <dbReference type="NCBI Taxonomy" id="1117310"/>
    <lineage>
        <taxon>Eukaryota</taxon>
        <taxon>Fungi</taxon>
        <taxon>Fungi incertae sedis</taxon>
        <taxon>Mucoromycota</taxon>
        <taxon>Glomeromycotina</taxon>
        <taxon>Glomeromycetes</taxon>
        <taxon>Glomerales</taxon>
        <taxon>Glomeraceae</taxon>
        <taxon>Funneliformis</taxon>
    </lineage>
</organism>
<feature type="non-terminal residue" evidence="1">
    <location>
        <position position="1"/>
    </location>
</feature>
<accession>A0A9N9IS25</accession>
<keyword evidence="2" id="KW-1185">Reference proteome</keyword>
<evidence type="ECO:0000313" key="2">
    <source>
        <dbReference type="Proteomes" id="UP000789570"/>
    </source>
</evidence>
<protein>
    <submittedName>
        <fullName evidence="1">12750_t:CDS:1</fullName>
    </submittedName>
</protein>
<dbReference type="AlphaFoldDB" id="A0A9N9IS25"/>
<proteinExistence type="predicted"/>
<sequence length="101" mass="11662">FFTSLDNLHMVNNLDLVKNQKLYNDLITYEISTGRSMIDHIFIHSSLIPDLIDQTVEKVDKDLSDHAIVVATLFSTTIKPSFTQHTAMKKLVFRYDEMSKD</sequence>